<dbReference type="AlphaFoldDB" id="L7FPB8"/>
<accession>L7FPB8</accession>
<sequence length="1044" mass="119077">MNEYLYAFTGTVNSTTIIDGSGLQIVVLCYQNHYGRYAFSKTAFSKENCDCIPLDYSQKILKSTVFNYPDCVYNSSMFNLNLSNYMSWNLDIYKWYTIYSNNPMMWITGSNNHVLELEKFDMKSSFSIFLNTKINNLTISRLNVGGWFDSNVEIKQVNLKPEFKNKILFVVHNGLLISEQLESCGERVFTKDCDIDMCVCDYRTTSSSTEFTFLNQNANNCLDDTNSIQLKLNINNYTYIPRFERDIWESLIYSNGGSITANPNYISTQVEFSFCSVNLTITIETTIKCEILNVYLNTRYIVENHGVLIIGKIIYRNVFSRLTQWNILVLKGGNVRPLNSKITLSVDQPISTMFFCNEVLSSIVEIDLTLFENPKGISYGSKLYRICFGHNPLSKEIICELDQSDFSLFSSHKNVLHCPLNDNSVTQLIQTEMFIYNYQCNGTFVQQKEIVQMTSFIEGESNFDDPIDNILYIDDTSSYSNTFRIKGNKNKLLLGNKMGFELQKYDVQLNKIYIKSNLSSLCNSFFILETGIKECILCKSFSILQNKSCLPFDVNCIADGNIPTRYCETCKLSYQAFKEKCILCSTYCLRCIDDQCILCQEMYELKNGICVEVAKEVAYYKSRIWKCSKHYSNENQTCLPCKEGCIFCRNNICIICEPNRVFDVNGECVMPIGILLTNMKKAIVCLPSYFLDNNKCNLCSDFHGNLCKFCTKDNCIFCEGDIIVSDGKCLQIDETNCTNNKGTYCTGCNDVFLSISENEICENNTNNCKVTTLNGKCNLCQDNTFYIYEQQTCVQQNYSIDNCILMNFDNDRCVSCQMGYFEHNNICIKCPENCKNCYDNENCILCETGYFLNNGMCLSYSTVNSNCKRLIQSSSMCALCENKYFRNVNGNCDNCLQGCENCNTKDRCISCEKDHFLTTNSSACLSFDLLSNCLQKTQSGCLQCADGYFVLDQICVLCSFKNSNCEKCNPNSICTSCKKNYILSSTSQCVSMNVVINCIEVVNSKCSQCSFWHNPSENGLSCYTQIVWWVILICVIVALLILTI</sequence>
<organism evidence="2 3">
    <name type="scientific">Entamoeba invadens IP1</name>
    <dbReference type="NCBI Taxonomy" id="370355"/>
    <lineage>
        <taxon>Eukaryota</taxon>
        <taxon>Amoebozoa</taxon>
        <taxon>Evosea</taxon>
        <taxon>Archamoebae</taxon>
        <taxon>Mastigamoebida</taxon>
        <taxon>Entamoebidae</taxon>
        <taxon>Entamoeba</taxon>
    </lineage>
</organism>
<dbReference type="OrthoDB" id="25879at2759"/>
<protein>
    <submittedName>
        <fullName evidence="2">Uncharacterized protein</fullName>
    </submittedName>
</protein>
<dbReference type="EMBL" id="KB206489">
    <property type="protein sequence ID" value="ELP90344.1"/>
    <property type="molecule type" value="Genomic_DNA"/>
</dbReference>
<evidence type="ECO:0000313" key="3">
    <source>
        <dbReference type="Proteomes" id="UP000014680"/>
    </source>
</evidence>
<dbReference type="InterPro" id="IPR009030">
    <property type="entry name" value="Growth_fac_rcpt_cys_sf"/>
</dbReference>
<dbReference type="OMA" id="ICIICEP"/>
<keyword evidence="3" id="KW-1185">Reference proteome</keyword>
<name>L7FPB8_ENTIV</name>
<feature type="non-terminal residue" evidence="2">
    <location>
        <position position="1"/>
    </location>
</feature>
<dbReference type="InterPro" id="IPR053215">
    <property type="entry name" value="TKL_Ser/Thr_kinase"/>
</dbReference>
<dbReference type="VEuPathDB" id="AmoebaDB:EIN_049230"/>
<feature type="non-terminal residue" evidence="2">
    <location>
        <position position="1044"/>
    </location>
</feature>
<dbReference type="SUPFAM" id="SSF57184">
    <property type="entry name" value="Growth factor receptor domain"/>
    <property type="match status" value="3"/>
</dbReference>
<dbReference type="Proteomes" id="UP000014680">
    <property type="component" value="Unassembled WGS sequence"/>
</dbReference>
<dbReference type="Gene3D" id="2.10.220.10">
    <property type="entry name" value="Hormone Receptor, Insulin-like Growth Factor Receptor 1, Chain A, domain 2"/>
    <property type="match status" value="2"/>
</dbReference>
<dbReference type="KEGG" id="eiv:EIN_049230"/>
<evidence type="ECO:0000313" key="2">
    <source>
        <dbReference type="EMBL" id="ELP90344.1"/>
    </source>
</evidence>
<keyword evidence="1" id="KW-0812">Transmembrane</keyword>
<reference evidence="2 3" key="1">
    <citation type="submission" date="2012-10" db="EMBL/GenBank/DDBJ databases">
        <authorList>
            <person name="Zafar N."/>
            <person name="Inman J."/>
            <person name="Hall N."/>
            <person name="Lorenzi H."/>
            <person name="Caler E."/>
        </authorList>
    </citation>
    <scope>NUCLEOTIDE SEQUENCE [LARGE SCALE GENOMIC DNA]</scope>
    <source>
        <strain evidence="2 3">IP1</strain>
    </source>
</reference>
<dbReference type="InterPro" id="IPR006212">
    <property type="entry name" value="Furin_repeat"/>
</dbReference>
<keyword evidence="1" id="KW-0472">Membrane</keyword>
<keyword evidence="1" id="KW-1133">Transmembrane helix</keyword>
<proteinExistence type="predicted"/>
<dbReference type="PANTHER" id="PTHR45756:SF1">
    <property type="entry name" value="PROTEIN KINASE DOMAIN CONTAINING PROTEIN"/>
    <property type="match status" value="1"/>
</dbReference>
<feature type="transmembrane region" description="Helical" evidence="1">
    <location>
        <begin position="1026"/>
        <end position="1043"/>
    </location>
</feature>
<dbReference type="PANTHER" id="PTHR45756">
    <property type="entry name" value="PALMITOYLTRANSFERASE"/>
    <property type="match status" value="1"/>
</dbReference>
<dbReference type="SMART" id="SM00261">
    <property type="entry name" value="FU"/>
    <property type="match status" value="5"/>
</dbReference>
<dbReference type="RefSeq" id="XP_004257115.1">
    <property type="nucleotide sequence ID" value="XM_004257067.1"/>
</dbReference>
<gene>
    <name evidence="2" type="ORF">EIN_049230</name>
</gene>
<dbReference type="GeneID" id="14889327"/>
<evidence type="ECO:0000256" key="1">
    <source>
        <dbReference type="SAM" id="Phobius"/>
    </source>
</evidence>